<evidence type="ECO:0000313" key="3">
    <source>
        <dbReference type="Proteomes" id="UP001469365"/>
    </source>
</evidence>
<dbReference type="PROSITE" id="PS51186">
    <property type="entry name" value="GNAT"/>
    <property type="match status" value="1"/>
</dbReference>
<sequence>MTQEIRAITEDVLNACTDLYIEVFNQEPWNDSWTEDTALKRLRHISLTPGFVGFSLYEKGELAGFVAGYREQWFDSEHFDLVEFCIRTGRQGNGYGSALLHHLEQHLSHIGVSRIYLLTMRAGQAEAFYKKNNYDVNGHMVMMGKKLGAGKS</sequence>
<dbReference type="CDD" id="cd04301">
    <property type="entry name" value="NAT_SF"/>
    <property type="match status" value="1"/>
</dbReference>
<dbReference type="RefSeq" id="WP_341414731.1">
    <property type="nucleotide sequence ID" value="NZ_JBBPCC010000003.1"/>
</dbReference>
<accession>A0ABU9DIV0</accession>
<name>A0ABU9DIV0_9BACL</name>
<proteinExistence type="predicted"/>
<dbReference type="SUPFAM" id="SSF55729">
    <property type="entry name" value="Acyl-CoA N-acyltransferases (Nat)"/>
    <property type="match status" value="1"/>
</dbReference>
<evidence type="ECO:0000313" key="2">
    <source>
        <dbReference type="EMBL" id="MEK8127678.1"/>
    </source>
</evidence>
<keyword evidence="3" id="KW-1185">Reference proteome</keyword>
<dbReference type="Pfam" id="PF00583">
    <property type="entry name" value="Acetyltransf_1"/>
    <property type="match status" value="1"/>
</dbReference>
<comment type="caution">
    <text evidence="2">The sequence shown here is derived from an EMBL/GenBank/DDBJ whole genome shotgun (WGS) entry which is preliminary data.</text>
</comment>
<evidence type="ECO:0000259" key="1">
    <source>
        <dbReference type="PROSITE" id="PS51186"/>
    </source>
</evidence>
<organism evidence="2 3">
    <name type="scientific">Paenibacillus filicis</name>
    <dbReference type="NCBI Taxonomy" id="669464"/>
    <lineage>
        <taxon>Bacteria</taxon>
        <taxon>Bacillati</taxon>
        <taxon>Bacillota</taxon>
        <taxon>Bacilli</taxon>
        <taxon>Bacillales</taxon>
        <taxon>Paenibacillaceae</taxon>
        <taxon>Paenibacillus</taxon>
    </lineage>
</organism>
<dbReference type="EMBL" id="JBBPCC010000003">
    <property type="protein sequence ID" value="MEK8127678.1"/>
    <property type="molecule type" value="Genomic_DNA"/>
</dbReference>
<dbReference type="Gene3D" id="3.40.630.30">
    <property type="match status" value="1"/>
</dbReference>
<dbReference type="Proteomes" id="UP001469365">
    <property type="component" value="Unassembled WGS sequence"/>
</dbReference>
<feature type="domain" description="N-acetyltransferase" evidence="1">
    <location>
        <begin position="3"/>
        <end position="152"/>
    </location>
</feature>
<reference evidence="2 3" key="1">
    <citation type="submission" date="2024-04" db="EMBL/GenBank/DDBJ databases">
        <title>draft genome sequnece of Paenibacillus filicis.</title>
        <authorList>
            <person name="Kim D.-U."/>
        </authorList>
    </citation>
    <scope>NUCLEOTIDE SEQUENCE [LARGE SCALE GENOMIC DNA]</scope>
    <source>
        <strain evidence="2 3">KACC14197</strain>
    </source>
</reference>
<dbReference type="InterPro" id="IPR016181">
    <property type="entry name" value="Acyl_CoA_acyltransferase"/>
</dbReference>
<dbReference type="InterPro" id="IPR000182">
    <property type="entry name" value="GNAT_dom"/>
</dbReference>
<protein>
    <submittedName>
        <fullName evidence="2">GNAT family N-acetyltransferase</fullName>
    </submittedName>
</protein>
<gene>
    <name evidence="2" type="ORF">WMW72_07075</name>
</gene>